<dbReference type="SFLD" id="SFLDS00003">
    <property type="entry name" value="Haloacid_Dehalogenase"/>
    <property type="match status" value="1"/>
</dbReference>
<dbReference type="Proteomes" id="UP000321291">
    <property type="component" value="Chromosome"/>
</dbReference>
<dbReference type="Pfam" id="PF06941">
    <property type="entry name" value="NT5C"/>
    <property type="match status" value="1"/>
</dbReference>
<dbReference type="GO" id="GO:0008253">
    <property type="term" value="F:5'-nucleotidase activity"/>
    <property type="evidence" value="ECO:0007669"/>
    <property type="project" value="InterPro"/>
</dbReference>
<dbReference type="OrthoDB" id="278110at2"/>
<reference evidence="3 4" key="1">
    <citation type="journal article" date="2017" name="Int. J. Syst. Evol. Microbiol.">
        <title>Arachidicoccus ginsenosidivorans sp. nov., with ginsenoside-converting activity isolated from ginseng cultivating soil.</title>
        <authorList>
            <person name="Siddiqi M.Z."/>
            <person name="Aslam Z."/>
            <person name="Im W.T."/>
        </authorList>
    </citation>
    <scope>NUCLEOTIDE SEQUENCE [LARGE SCALE GENOMIC DNA]</scope>
    <source>
        <strain evidence="3 4">Gsoil 809</strain>
    </source>
</reference>
<dbReference type="InterPro" id="IPR010708">
    <property type="entry name" value="5'(3')-deoxyribonucleotidase"/>
</dbReference>
<dbReference type="PANTHER" id="PTHR16504:SF4">
    <property type="entry name" value="5'(3')-DEOXYRIBONUCLEOTIDASE"/>
    <property type="match status" value="1"/>
</dbReference>
<sequence length="195" mass="22837">MNQTQNKRKTIAIDMDGVLANVEPQLVKYYNKYYGASLTLETIQGMSGAEAFPKDAPTRYMLNQPGFFRDLEVMPGAIDAVRQLMKDYEVYVVSAATEFPLSLFEKYEWLREHFPFIDWRHIVLCGDKSIISTDYMIDDYCKNLDVFKGKTLMFHAYHNTTLHHHFRVRSWSEVVDWFEIEKKQDNPMKADAKDA</sequence>
<feature type="active site" description="Nucleophile" evidence="2">
    <location>
        <position position="14"/>
    </location>
</feature>
<gene>
    <name evidence="3" type="ORF">FSB73_03185</name>
</gene>
<dbReference type="SFLD" id="SFLDG01126">
    <property type="entry name" value="C1.2:_Nucleotidase_Like"/>
    <property type="match status" value="1"/>
</dbReference>
<dbReference type="Gene3D" id="1.10.40.40">
    <property type="entry name" value="Deoxyribonucleotidase, domain 2"/>
    <property type="match status" value="1"/>
</dbReference>
<comment type="similarity">
    <text evidence="1">Belongs to the 5'(3')-deoxyribonucleotidase family.</text>
</comment>
<keyword evidence="4" id="KW-1185">Reference proteome</keyword>
<evidence type="ECO:0000256" key="2">
    <source>
        <dbReference type="PIRSR" id="PIRSR610708-1"/>
    </source>
</evidence>
<dbReference type="SUPFAM" id="SSF56784">
    <property type="entry name" value="HAD-like"/>
    <property type="match status" value="1"/>
</dbReference>
<dbReference type="PANTHER" id="PTHR16504">
    <property type="entry name" value="5'(3')-DEOXYRIBONUCLEOTIDASE"/>
    <property type="match status" value="1"/>
</dbReference>
<protein>
    <submittedName>
        <fullName evidence="3">5'(3')-deoxyribonucleotidase</fullName>
    </submittedName>
</protein>
<proteinExistence type="inferred from homology"/>
<dbReference type="GO" id="GO:0009223">
    <property type="term" value="P:pyrimidine deoxyribonucleotide catabolic process"/>
    <property type="evidence" value="ECO:0007669"/>
    <property type="project" value="TreeGrafter"/>
</dbReference>
<dbReference type="EMBL" id="CP042434">
    <property type="protein sequence ID" value="QEC70829.1"/>
    <property type="molecule type" value="Genomic_DNA"/>
</dbReference>
<name>A0A5B8VHR3_9BACT</name>
<feature type="active site" description="Proton donor" evidence="2">
    <location>
        <position position="16"/>
    </location>
</feature>
<evidence type="ECO:0000256" key="1">
    <source>
        <dbReference type="ARBA" id="ARBA00009589"/>
    </source>
</evidence>
<dbReference type="RefSeq" id="WP_146780089.1">
    <property type="nucleotide sequence ID" value="NZ_CP042434.1"/>
</dbReference>
<evidence type="ECO:0000313" key="3">
    <source>
        <dbReference type="EMBL" id="QEC70829.1"/>
    </source>
</evidence>
<dbReference type="InterPro" id="IPR023214">
    <property type="entry name" value="HAD_sf"/>
</dbReference>
<dbReference type="Gene3D" id="3.40.50.1000">
    <property type="entry name" value="HAD superfamily/HAD-like"/>
    <property type="match status" value="1"/>
</dbReference>
<dbReference type="InterPro" id="IPR036412">
    <property type="entry name" value="HAD-like_sf"/>
</dbReference>
<accession>A0A5B8VHR3</accession>
<dbReference type="AlphaFoldDB" id="A0A5B8VHR3"/>
<evidence type="ECO:0000313" key="4">
    <source>
        <dbReference type="Proteomes" id="UP000321291"/>
    </source>
</evidence>
<organism evidence="3 4">
    <name type="scientific">Arachidicoccus ginsenosidivorans</name>
    <dbReference type="NCBI Taxonomy" id="496057"/>
    <lineage>
        <taxon>Bacteria</taxon>
        <taxon>Pseudomonadati</taxon>
        <taxon>Bacteroidota</taxon>
        <taxon>Chitinophagia</taxon>
        <taxon>Chitinophagales</taxon>
        <taxon>Chitinophagaceae</taxon>
        <taxon>Arachidicoccus</taxon>
    </lineage>
</organism>
<dbReference type="SFLD" id="SFLDG01146">
    <property type="entry name" value="C1.2.2"/>
    <property type="match status" value="1"/>
</dbReference>
<dbReference type="KEGG" id="agi:FSB73_03185"/>